<protein>
    <recommendedName>
        <fullName evidence="3">Carboxymethylenebutenolidase homolog</fullName>
    </recommendedName>
</protein>
<name>A0A978VAR9_ZIZJJ</name>
<evidence type="ECO:0000256" key="2">
    <source>
        <dbReference type="ARBA" id="ARBA00008456"/>
    </source>
</evidence>
<dbReference type="InterPro" id="IPR002925">
    <property type="entry name" value="Dienelactn_hydro"/>
</dbReference>
<dbReference type="AlphaFoldDB" id="A0A978VAR9"/>
<dbReference type="GO" id="GO:0009507">
    <property type="term" value="C:chloroplast"/>
    <property type="evidence" value="ECO:0007669"/>
    <property type="project" value="TreeGrafter"/>
</dbReference>
<accession>A0A978VAR9</accession>
<keyword evidence="4" id="KW-0963">Cytoplasm</keyword>
<proteinExistence type="inferred from homology"/>
<comment type="similarity">
    <text evidence="2">Belongs to the dienelactone hydrolase family.</text>
</comment>
<sequence>MGLSSSARIPLFLALSSFRHRPCISITNPCHIHHQFQFSSPGKCKLNLQRSRAKKVTSKVNCSLLKVEDDINDEACELVYGVELSIGEGDDNIQAHLFKAVKNNNETGLLLLSDIFGFEDTATRDFAYRVACNGYNVLLPDLFRGDPWAKNRPKTLFEEWIAKQDPQRIAKDISTSTNWMIEEFLAAGISKKLGLIGFCFGGGKVIEVLARDQGTHFGIGVSFYGTRMDLSVASNIKVPVLFISGDDDPLCPVTVLKDAEKRIGRGSRVEIFQGRGHGFVHRPESPEEDGDAERAFVMMRNWLHDGLVAKNSEIVNPL</sequence>
<evidence type="ECO:0000313" key="7">
    <source>
        <dbReference type="EMBL" id="KAH7525004.1"/>
    </source>
</evidence>
<evidence type="ECO:0000256" key="4">
    <source>
        <dbReference type="ARBA" id="ARBA00022490"/>
    </source>
</evidence>
<dbReference type="InterPro" id="IPR042946">
    <property type="entry name" value="CMBL"/>
</dbReference>
<evidence type="ECO:0000259" key="6">
    <source>
        <dbReference type="Pfam" id="PF01738"/>
    </source>
</evidence>
<dbReference type="GO" id="GO:0005829">
    <property type="term" value="C:cytosol"/>
    <property type="evidence" value="ECO:0007669"/>
    <property type="project" value="UniProtKB-SubCell"/>
</dbReference>
<evidence type="ECO:0000256" key="3">
    <source>
        <dbReference type="ARBA" id="ARBA00014180"/>
    </source>
</evidence>
<dbReference type="Pfam" id="PF01738">
    <property type="entry name" value="DLH"/>
    <property type="match status" value="1"/>
</dbReference>
<dbReference type="OrthoDB" id="17560at2759"/>
<comment type="caution">
    <text evidence="7">The sequence shown here is derived from an EMBL/GenBank/DDBJ whole genome shotgun (WGS) entry which is preliminary data.</text>
</comment>
<evidence type="ECO:0000256" key="5">
    <source>
        <dbReference type="ARBA" id="ARBA00022801"/>
    </source>
</evidence>
<keyword evidence="5" id="KW-0378">Hydrolase</keyword>
<dbReference type="GO" id="GO:0016787">
    <property type="term" value="F:hydrolase activity"/>
    <property type="evidence" value="ECO:0007669"/>
    <property type="project" value="UniProtKB-KW"/>
</dbReference>
<dbReference type="EMBL" id="JAEACU010000006">
    <property type="protein sequence ID" value="KAH7525004.1"/>
    <property type="molecule type" value="Genomic_DNA"/>
</dbReference>
<comment type="subcellular location">
    <subcellularLocation>
        <location evidence="1">Cytoplasm</location>
        <location evidence="1">Cytosol</location>
    </subcellularLocation>
</comment>
<dbReference type="Proteomes" id="UP000813462">
    <property type="component" value="Unassembled WGS sequence"/>
</dbReference>
<dbReference type="PANTHER" id="PTHR46812">
    <property type="entry name" value="CARBOXYMETHYLENEBUTENOLIDASE HOMOLOG"/>
    <property type="match status" value="1"/>
</dbReference>
<dbReference type="Gene3D" id="3.40.50.1820">
    <property type="entry name" value="alpha/beta hydrolase"/>
    <property type="match status" value="1"/>
</dbReference>
<evidence type="ECO:0000256" key="1">
    <source>
        <dbReference type="ARBA" id="ARBA00004514"/>
    </source>
</evidence>
<reference evidence="7" key="1">
    <citation type="journal article" date="2021" name="Front. Plant Sci.">
        <title>Chromosome-Scale Genome Assembly for Chinese Sour Jujube and Insights Into Its Genome Evolution and Domestication Signature.</title>
        <authorList>
            <person name="Shen L.-Y."/>
            <person name="Luo H."/>
            <person name="Wang X.-L."/>
            <person name="Wang X.-M."/>
            <person name="Qiu X.-J."/>
            <person name="Liu H."/>
            <person name="Zhou S.-S."/>
            <person name="Jia K.-H."/>
            <person name="Nie S."/>
            <person name="Bao Y.-T."/>
            <person name="Zhang R.-G."/>
            <person name="Yun Q.-Z."/>
            <person name="Chai Y.-H."/>
            <person name="Lu J.-Y."/>
            <person name="Li Y."/>
            <person name="Zhao S.-W."/>
            <person name="Mao J.-F."/>
            <person name="Jia S.-G."/>
            <person name="Mao Y.-M."/>
        </authorList>
    </citation>
    <scope>NUCLEOTIDE SEQUENCE</scope>
    <source>
        <strain evidence="7">AT0</strain>
        <tissue evidence="7">Leaf</tissue>
    </source>
</reference>
<organism evidence="7 8">
    <name type="scientific">Ziziphus jujuba var. spinosa</name>
    <dbReference type="NCBI Taxonomy" id="714518"/>
    <lineage>
        <taxon>Eukaryota</taxon>
        <taxon>Viridiplantae</taxon>
        <taxon>Streptophyta</taxon>
        <taxon>Embryophyta</taxon>
        <taxon>Tracheophyta</taxon>
        <taxon>Spermatophyta</taxon>
        <taxon>Magnoliopsida</taxon>
        <taxon>eudicotyledons</taxon>
        <taxon>Gunneridae</taxon>
        <taxon>Pentapetalae</taxon>
        <taxon>rosids</taxon>
        <taxon>fabids</taxon>
        <taxon>Rosales</taxon>
        <taxon>Rhamnaceae</taxon>
        <taxon>Paliureae</taxon>
        <taxon>Ziziphus</taxon>
    </lineage>
</organism>
<dbReference type="SUPFAM" id="SSF53474">
    <property type="entry name" value="alpha/beta-Hydrolases"/>
    <property type="match status" value="1"/>
</dbReference>
<dbReference type="PANTHER" id="PTHR46812:SF1">
    <property type="entry name" value="CARBOXYMETHYLENEBUTENOLIDASE HOMOLOG"/>
    <property type="match status" value="1"/>
</dbReference>
<dbReference type="InterPro" id="IPR029058">
    <property type="entry name" value="AB_hydrolase_fold"/>
</dbReference>
<feature type="domain" description="Dienelactone hydrolase" evidence="6">
    <location>
        <begin position="98"/>
        <end position="304"/>
    </location>
</feature>
<gene>
    <name evidence="7" type="ORF">FEM48_Zijuj06G0179200</name>
</gene>
<evidence type="ECO:0000313" key="8">
    <source>
        <dbReference type="Proteomes" id="UP000813462"/>
    </source>
</evidence>